<dbReference type="Proteomes" id="UP001056535">
    <property type="component" value="Chromosome"/>
</dbReference>
<dbReference type="EMBL" id="CP099490">
    <property type="protein sequence ID" value="USQ76589.1"/>
    <property type="molecule type" value="Genomic_DNA"/>
</dbReference>
<proteinExistence type="predicted"/>
<keyword evidence="3" id="KW-1185">Reference proteome</keyword>
<evidence type="ECO:0000259" key="1">
    <source>
        <dbReference type="Pfam" id="PF00535"/>
    </source>
</evidence>
<gene>
    <name evidence="2" type="ORF">NF557_01265</name>
</gene>
<feature type="domain" description="Glycosyltransferase 2-like" evidence="1">
    <location>
        <begin position="4"/>
        <end position="125"/>
    </location>
</feature>
<organism evidence="2 3">
    <name type="scientific">Ornithinimicrobium cryptoxanthini</name>
    <dbReference type="NCBI Taxonomy" id="2934161"/>
    <lineage>
        <taxon>Bacteria</taxon>
        <taxon>Bacillati</taxon>
        <taxon>Actinomycetota</taxon>
        <taxon>Actinomycetes</taxon>
        <taxon>Micrococcales</taxon>
        <taxon>Ornithinimicrobiaceae</taxon>
        <taxon>Ornithinimicrobium</taxon>
    </lineage>
</organism>
<dbReference type="PANTHER" id="PTHR22916:SF3">
    <property type="entry name" value="UDP-GLCNAC:BETAGAL BETA-1,3-N-ACETYLGLUCOSAMINYLTRANSFERASE-LIKE PROTEIN 1"/>
    <property type="match status" value="1"/>
</dbReference>
<reference evidence="2" key="1">
    <citation type="submission" date="2022-06" db="EMBL/GenBank/DDBJ databases">
        <title>Ornithinimicrobium JY.X270.</title>
        <authorList>
            <person name="Huang Y."/>
        </authorList>
    </citation>
    <scope>NUCLEOTIDE SEQUENCE</scope>
    <source>
        <strain evidence="2">JY.X270</strain>
    </source>
</reference>
<dbReference type="CDD" id="cd00761">
    <property type="entry name" value="Glyco_tranf_GTA_type"/>
    <property type="match status" value="1"/>
</dbReference>
<dbReference type="Pfam" id="PF00535">
    <property type="entry name" value="Glycos_transf_2"/>
    <property type="match status" value="1"/>
</dbReference>
<name>A0ABY4YIS6_9MICO</name>
<evidence type="ECO:0000313" key="2">
    <source>
        <dbReference type="EMBL" id="USQ76589.1"/>
    </source>
</evidence>
<dbReference type="InterPro" id="IPR001173">
    <property type="entry name" value="Glyco_trans_2-like"/>
</dbReference>
<dbReference type="InterPro" id="IPR029044">
    <property type="entry name" value="Nucleotide-diphossugar_trans"/>
</dbReference>
<accession>A0ABY4YIS6</accession>
<evidence type="ECO:0000313" key="3">
    <source>
        <dbReference type="Proteomes" id="UP001056535"/>
    </source>
</evidence>
<sequence length="291" mass="31984">MNVTIVIPCYNESAGNLREAVASAEAQGPGVEVVVVDDGSTDSATVTALDSLGVPVVRTANFGLPSARNTGIRSGTGRYIFPLDSDDRIDPGHVQALVRHLDEHPDTTIACTTWQEFGNRAHRIVPPQETTGVEMAERCTILAASMFRRSDWLQLGGYHDGARDAFEDWEWWVRLLLARGGVARLVAGPVLRYRIRSTSMNVDKHSGTAALTRTRQLMLAGNPDQIDVLARAFLVHDYDVAYFLGQQQSPIATEATEQARYWAGRYGRIEGVRGGLGRLAHRVLRRLPHNG</sequence>
<dbReference type="RefSeq" id="WP_252621293.1">
    <property type="nucleotide sequence ID" value="NZ_CP099490.1"/>
</dbReference>
<dbReference type="SUPFAM" id="SSF53448">
    <property type="entry name" value="Nucleotide-diphospho-sugar transferases"/>
    <property type="match status" value="1"/>
</dbReference>
<protein>
    <submittedName>
        <fullName evidence="2">Glycosyltransferase family 2 protein</fullName>
    </submittedName>
</protein>
<dbReference type="PANTHER" id="PTHR22916">
    <property type="entry name" value="GLYCOSYLTRANSFERASE"/>
    <property type="match status" value="1"/>
</dbReference>
<dbReference type="Gene3D" id="3.90.550.10">
    <property type="entry name" value="Spore Coat Polysaccharide Biosynthesis Protein SpsA, Chain A"/>
    <property type="match status" value="1"/>
</dbReference>